<protein>
    <submittedName>
        <fullName evidence="7">SusC/RagA family TonB-linked outer membrane protein</fullName>
    </submittedName>
</protein>
<evidence type="ECO:0000256" key="4">
    <source>
        <dbReference type="PROSITE-ProRule" id="PRU01360"/>
    </source>
</evidence>
<evidence type="ECO:0000256" key="1">
    <source>
        <dbReference type="ARBA" id="ARBA00022448"/>
    </source>
</evidence>
<name>A0ABQ3HSB7_9SPHI</name>
<evidence type="ECO:0000259" key="5">
    <source>
        <dbReference type="Pfam" id="PF07660"/>
    </source>
</evidence>
<evidence type="ECO:0000256" key="3">
    <source>
        <dbReference type="ARBA" id="ARBA00023237"/>
    </source>
</evidence>
<dbReference type="PROSITE" id="PS52016">
    <property type="entry name" value="TONB_DEPENDENT_REC_3"/>
    <property type="match status" value="1"/>
</dbReference>
<dbReference type="Pfam" id="PF13715">
    <property type="entry name" value="CarbopepD_reg_2"/>
    <property type="match status" value="1"/>
</dbReference>
<dbReference type="EMBL" id="BNAF01000001">
    <property type="protein sequence ID" value="GHE23114.1"/>
    <property type="molecule type" value="Genomic_DNA"/>
</dbReference>
<comment type="subcellular location">
    <subcellularLocation>
        <location evidence="4">Cell outer membrane</location>
        <topology evidence="4">Multi-pass membrane protein</topology>
    </subcellularLocation>
</comment>
<dbReference type="InterPro" id="IPR023996">
    <property type="entry name" value="TonB-dep_OMP_SusC/RagA"/>
</dbReference>
<dbReference type="NCBIfam" id="TIGR04057">
    <property type="entry name" value="SusC_RagA_signa"/>
    <property type="match status" value="1"/>
</dbReference>
<dbReference type="InterPro" id="IPR023997">
    <property type="entry name" value="TonB-dep_OMP_SusC/RagA_CS"/>
</dbReference>
<reference evidence="8" key="1">
    <citation type="journal article" date="2019" name="Int. J. Syst. Evol. Microbiol.">
        <title>The Global Catalogue of Microorganisms (GCM) 10K type strain sequencing project: providing services to taxonomists for standard genome sequencing and annotation.</title>
        <authorList>
            <consortium name="The Broad Institute Genomics Platform"/>
            <consortium name="The Broad Institute Genome Sequencing Center for Infectious Disease"/>
            <person name="Wu L."/>
            <person name="Ma J."/>
        </authorList>
    </citation>
    <scope>NUCLEOTIDE SEQUENCE [LARGE SCALE GENOMIC DNA]</scope>
    <source>
        <strain evidence="8">CGMCC 1.12966</strain>
    </source>
</reference>
<dbReference type="Pfam" id="PF07715">
    <property type="entry name" value="Plug"/>
    <property type="match status" value="1"/>
</dbReference>
<dbReference type="Proteomes" id="UP000620550">
    <property type="component" value="Unassembled WGS sequence"/>
</dbReference>
<dbReference type="InterPro" id="IPR008969">
    <property type="entry name" value="CarboxyPept-like_regulatory"/>
</dbReference>
<feature type="domain" description="TonB-dependent receptor plug" evidence="6">
    <location>
        <begin position="160"/>
        <end position="266"/>
    </location>
</feature>
<keyword evidence="4" id="KW-1134">Transmembrane beta strand</keyword>
<keyword evidence="4" id="KW-0812">Transmembrane</keyword>
<dbReference type="NCBIfam" id="TIGR04056">
    <property type="entry name" value="OMP_RagA_SusC"/>
    <property type="match status" value="1"/>
</dbReference>
<dbReference type="SUPFAM" id="SSF49464">
    <property type="entry name" value="Carboxypeptidase regulatory domain-like"/>
    <property type="match status" value="1"/>
</dbReference>
<sequence length="1072" mass="118784">MDFVFETSQVSKWPATTIQVKDRPLSEVLAMLLTDKNLQYQIDNRIITIRSRSKATPVAQRRIASQQDVEVVGSVSAGEQNLYGVTVSVKGRTSGSTTTDANGRYIIVVPLHATLLFSHVGYKTVEKTLGDDHRMDVIMEKENNIEEVVVVGFGTQKKVSVVGALESVKPEELRIPSANLSNALAGRLAGVIAVQRSGEPGADGASFYVRGISTFSGATNPLILLDGVSITQDDFNAIAPETIESVSLLQDATATAIFGTRGANGVLIVTTKSGKNLDKPRVYVRSQSQLSRPTTIPNFVDGATYMELFNETVAGRGTGEPLYTQERIDGTRNRLDPYVFPDVNWLEEMFKPHTINNELNFNIQGGGSKVGYFLSATGNNSNGILRNFNVNSFDNNINVNRYSFQNNINADVTPTTKVALKLNAQLRDYAGPARTASSLYGDVMNVNPVDFPIMFPMTSADRRDVQYGGRAGGTFNNGFRNPFGDMVNGYLDGFESTVLITIDGAQKLDFVTKGLEFKALASFKNYSQTFVRRNSGYNQFMVNDFRVNPAGQYEYELQMVGQPQNLALGTATESNGNRETYWQPSIDYNRKFGAHDVSAMILYNQTDYNNNAPTNNNLIESLPHRRQGITARTTYGYQDRYLVEFNFAYNGSENFAAGYRWGFFPSVGLGYVLSNEKFFQQLLPSVSLLKFRGTWGQVGNDLIGGARFPYLSDLNLTGTSFTTGIDQNTNYSGPTYLQFANPLMTWEHADKKNLGLDLSFLNKTHFVINFFQEDRTNIFADISTTIPGVFGTSGTRVFSNVGEVRNRGFDMSLEHGAKLGQNWNLSMRGTFTFARNTIVKNNEPAFTRYQNLSAIGHPIGTPLGYVAERLFIDQAEIDNHATQQLGGFVAAGDIKYTNVTADIDGLAIINGDDRVRMGYPAVPEITYGLSTTLRYKKLDLSFLLQGVGRTSFMLGGFHPFGTQGIRNVLQFIADERWTPENPNVFASYPRLSKLDNPNNTQASTYWLRDASFLKLRSAEIGYSYKFVRAFASGFNLLTFSKFKLWDPEQGGGNGLGYPTQQVFNLGLQMRFN</sequence>
<dbReference type="InterPro" id="IPR012910">
    <property type="entry name" value="Plug_dom"/>
</dbReference>
<gene>
    <name evidence="7" type="ORF">GCM10017764_00820</name>
</gene>
<dbReference type="Gene3D" id="2.170.130.10">
    <property type="entry name" value="TonB-dependent receptor, plug domain"/>
    <property type="match status" value="1"/>
</dbReference>
<evidence type="ECO:0000256" key="2">
    <source>
        <dbReference type="ARBA" id="ARBA00023136"/>
    </source>
</evidence>
<accession>A0ABQ3HSB7</accession>
<dbReference type="InterPro" id="IPR039426">
    <property type="entry name" value="TonB-dep_rcpt-like"/>
</dbReference>
<evidence type="ECO:0000313" key="7">
    <source>
        <dbReference type="EMBL" id="GHE23114.1"/>
    </source>
</evidence>
<organism evidence="7 8">
    <name type="scientific">Sphingobacterium griseoflavum</name>
    <dbReference type="NCBI Taxonomy" id="1474952"/>
    <lineage>
        <taxon>Bacteria</taxon>
        <taxon>Pseudomonadati</taxon>
        <taxon>Bacteroidota</taxon>
        <taxon>Sphingobacteriia</taxon>
        <taxon>Sphingobacteriales</taxon>
        <taxon>Sphingobacteriaceae</taxon>
        <taxon>Sphingobacterium</taxon>
    </lineage>
</organism>
<keyword evidence="3 4" id="KW-0998">Cell outer membrane</keyword>
<evidence type="ECO:0000313" key="8">
    <source>
        <dbReference type="Proteomes" id="UP000620550"/>
    </source>
</evidence>
<comment type="caution">
    <text evidence="7">The sequence shown here is derived from an EMBL/GenBank/DDBJ whole genome shotgun (WGS) entry which is preliminary data.</text>
</comment>
<evidence type="ECO:0000259" key="6">
    <source>
        <dbReference type="Pfam" id="PF07715"/>
    </source>
</evidence>
<keyword evidence="2 4" id="KW-0472">Membrane</keyword>
<dbReference type="Gene3D" id="2.60.40.1120">
    <property type="entry name" value="Carboxypeptidase-like, regulatory domain"/>
    <property type="match status" value="1"/>
</dbReference>
<dbReference type="Pfam" id="PF07660">
    <property type="entry name" value="STN"/>
    <property type="match status" value="1"/>
</dbReference>
<feature type="domain" description="Secretin/TonB short N-terminal" evidence="5">
    <location>
        <begin position="1"/>
        <end position="51"/>
    </location>
</feature>
<keyword evidence="1 4" id="KW-0813">Transport</keyword>
<comment type="similarity">
    <text evidence="4">Belongs to the TonB-dependent receptor family.</text>
</comment>
<keyword evidence="8" id="KW-1185">Reference proteome</keyword>
<dbReference type="InterPro" id="IPR011662">
    <property type="entry name" value="Secretin/TonB_short_N"/>
</dbReference>
<dbReference type="SUPFAM" id="SSF56935">
    <property type="entry name" value="Porins"/>
    <property type="match status" value="1"/>
</dbReference>
<dbReference type="InterPro" id="IPR037066">
    <property type="entry name" value="Plug_dom_sf"/>
</dbReference>
<proteinExistence type="inferred from homology"/>